<organism evidence="11 12">
    <name type="scientific">Candidatus Desulfacyla euxinica</name>
    <dbReference type="NCBI Taxonomy" id="2841693"/>
    <lineage>
        <taxon>Bacteria</taxon>
        <taxon>Deltaproteobacteria</taxon>
        <taxon>Candidatus Desulfacyla</taxon>
    </lineage>
</organism>
<reference evidence="11 12" key="1">
    <citation type="submission" date="2020-08" db="EMBL/GenBank/DDBJ databases">
        <title>Bridging the membrane lipid divide: bacteria of the FCB group superphylum have the potential to synthesize archaeal ether lipids.</title>
        <authorList>
            <person name="Villanueva L."/>
            <person name="Von Meijenfeldt F.A.B."/>
            <person name="Westbye A.B."/>
            <person name="Yadav S."/>
            <person name="Hopmans E.C."/>
            <person name="Dutilh B.E."/>
            <person name="Sinninghe Damste J.S."/>
        </authorList>
    </citation>
    <scope>NUCLEOTIDE SEQUENCE [LARGE SCALE GENOMIC DNA]</scope>
    <source>
        <strain evidence="11">NIOZ-UU27</strain>
    </source>
</reference>
<evidence type="ECO:0000256" key="3">
    <source>
        <dbReference type="ARBA" id="ARBA00011991"/>
    </source>
</evidence>
<dbReference type="CDD" id="cd02439">
    <property type="entry name" value="DMB-PRT_CobT"/>
    <property type="match status" value="1"/>
</dbReference>
<comment type="caution">
    <text evidence="11">The sequence shown here is derived from an EMBL/GenBank/DDBJ whole genome shotgun (WGS) entry which is preliminary data.</text>
</comment>
<dbReference type="GO" id="GO:0009236">
    <property type="term" value="P:cobalamin biosynthetic process"/>
    <property type="evidence" value="ECO:0007669"/>
    <property type="project" value="UniProtKB-UniRule"/>
</dbReference>
<name>A0A8J6N124_9DELT</name>
<dbReference type="Pfam" id="PF02277">
    <property type="entry name" value="DBI_PRT"/>
    <property type="match status" value="1"/>
</dbReference>
<evidence type="ECO:0000256" key="8">
    <source>
        <dbReference type="ARBA" id="ARBA00030686"/>
    </source>
</evidence>
<comment type="function">
    <text evidence="10">Catalyzes the synthesis of alpha-ribazole-5'-phosphate from nicotinate mononucleotide (NAMN) and 5,6-dimethylbenzimidazole (DMB).</text>
</comment>
<accession>A0A8J6N124</accession>
<dbReference type="NCBIfam" id="TIGR03160">
    <property type="entry name" value="cobT_DBIPRT"/>
    <property type="match status" value="1"/>
</dbReference>
<evidence type="ECO:0000256" key="4">
    <source>
        <dbReference type="ARBA" id="ARBA00015486"/>
    </source>
</evidence>
<evidence type="ECO:0000313" key="12">
    <source>
        <dbReference type="Proteomes" id="UP000650524"/>
    </source>
</evidence>
<dbReference type="SUPFAM" id="SSF52733">
    <property type="entry name" value="Nicotinate mononucleotide:5,6-dimethylbenzimidazole phosphoribosyltransferase (CobT)"/>
    <property type="match status" value="1"/>
</dbReference>
<evidence type="ECO:0000256" key="6">
    <source>
        <dbReference type="ARBA" id="ARBA00022676"/>
    </source>
</evidence>
<evidence type="ECO:0000256" key="7">
    <source>
        <dbReference type="ARBA" id="ARBA00022679"/>
    </source>
</evidence>
<evidence type="ECO:0000256" key="5">
    <source>
        <dbReference type="ARBA" id="ARBA00022573"/>
    </source>
</evidence>
<dbReference type="AlphaFoldDB" id="A0A8J6N124"/>
<dbReference type="UniPathway" id="UPA00061">
    <property type="reaction ID" value="UER00516"/>
</dbReference>
<gene>
    <name evidence="10 11" type="primary">cobT</name>
    <name evidence="11" type="ORF">H8E19_13235</name>
</gene>
<dbReference type="EMBL" id="JACNJD010000276">
    <property type="protein sequence ID" value="MBC8178363.1"/>
    <property type="molecule type" value="Genomic_DNA"/>
</dbReference>
<protein>
    <recommendedName>
        <fullName evidence="4 10">Nicotinate-nucleotide--dimethylbenzimidazole phosphoribosyltransferase</fullName>
        <shortName evidence="10">NN:DBI PRT</shortName>
        <ecNumber evidence="3 10">2.4.2.21</ecNumber>
    </recommendedName>
    <alternativeName>
        <fullName evidence="8 10">N(1)-alpha-phosphoribosyltransferase</fullName>
    </alternativeName>
</protein>
<sequence>MVNGDIGLDEIINGIRQTDEEWIEKARQRTAQLVMPTRALGRLHDISERLCGISKTLKPSMDRKAILVMAGDHGVVDHGVSAYPQVITGEMVRAFLSGGAGINVLARLVDVDVWVVDMGIIPEMDPASMEGGDRLLVHKVAKGTSNLAQGPAMTRQEAEKAILTGFQLASDLFHEGVEILGTGDMGIGNTTPSAAVGAVITGIDIEEMVGRGTGVDDEGLLKKQEAIRQGIGVNQPDSKDGVDVLAKIGGFEIGGIAGCILAGAYHSRPVVLDGFISTAGALVAHAICPDTVGYVFAGHCSEEPGHKIMLNYLGLNPILDLGMRLGEGTGGALAMGIMEGAVRIFQDMLTFEEAGVSNKES</sequence>
<dbReference type="GO" id="GO:0008939">
    <property type="term" value="F:nicotinate-nucleotide-dimethylbenzimidazole phosphoribosyltransferase activity"/>
    <property type="evidence" value="ECO:0007669"/>
    <property type="project" value="UniProtKB-UniRule"/>
</dbReference>
<dbReference type="InterPro" id="IPR023195">
    <property type="entry name" value="Nict_dMeBzImd_PRibTrfase_N"/>
</dbReference>
<comment type="similarity">
    <text evidence="2 10">Belongs to the CobT family.</text>
</comment>
<dbReference type="EC" id="2.4.2.21" evidence="3 10"/>
<keyword evidence="7 10" id="KW-0808">Transferase</keyword>
<dbReference type="Gene3D" id="3.40.50.10210">
    <property type="match status" value="1"/>
</dbReference>
<dbReference type="NCBIfam" id="NF000996">
    <property type="entry name" value="PRK00105.1"/>
    <property type="match status" value="1"/>
</dbReference>
<dbReference type="FunFam" id="3.40.50.10210:FF:000001">
    <property type="entry name" value="Nicotinate-nucleotide--dimethylbenzimidazole phosphoribosyltransferase"/>
    <property type="match status" value="1"/>
</dbReference>
<dbReference type="Gene3D" id="1.10.1610.10">
    <property type="match status" value="1"/>
</dbReference>
<dbReference type="HAMAP" id="MF_00230">
    <property type="entry name" value="CobT"/>
    <property type="match status" value="1"/>
</dbReference>
<dbReference type="InterPro" id="IPR017846">
    <property type="entry name" value="Nict_dMeBzImd_PRibTrfase_bact"/>
</dbReference>
<evidence type="ECO:0000256" key="9">
    <source>
        <dbReference type="ARBA" id="ARBA00047340"/>
    </source>
</evidence>
<comment type="pathway">
    <text evidence="1 10">Nucleoside biosynthesis; alpha-ribazole biosynthesis; alpha-ribazole from 5,6-dimethylbenzimidazole: step 1/2.</text>
</comment>
<dbReference type="InterPro" id="IPR036087">
    <property type="entry name" value="Nict_dMeBzImd_PRibTrfase_sf"/>
</dbReference>
<evidence type="ECO:0000313" key="11">
    <source>
        <dbReference type="EMBL" id="MBC8178363.1"/>
    </source>
</evidence>
<dbReference type="InterPro" id="IPR003200">
    <property type="entry name" value="Nict_dMeBzImd_PRibTrfase"/>
</dbReference>
<dbReference type="PANTHER" id="PTHR43463:SF1">
    <property type="entry name" value="NICOTINATE-NUCLEOTIDE--DIMETHYLBENZIMIDAZOLE PHOSPHORIBOSYLTRANSFERASE"/>
    <property type="match status" value="1"/>
</dbReference>
<keyword evidence="5 10" id="KW-0169">Cobalamin biosynthesis</keyword>
<dbReference type="Proteomes" id="UP000650524">
    <property type="component" value="Unassembled WGS sequence"/>
</dbReference>
<dbReference type="PANTHER" id="PTHR43463">
    <property type="entry name" value="NICOTINATE-NUCLEOTIDE--DIMETHYLBENZIMIDAZOLE PHOSPHORIBOSYLTRANSFERASE"/>
    <property type="match status" value="1"/>
</dbReference>
<evidence type="ECO:0000256" key="10">
    <source>
        <dbReference type="HAMAP-Rule" id="MF_00230"/>
    </source>
</evidence>
<proteinExistence type="inferred from homology"/>
<evidence type="ECO:0000256" key="2">
    <source>
        <dbReference type="ARBA" id="ARBA00007110"/>
    </source>
</evidence>
<keyword evidence="6 10" id="KW-0328">Glycosyltransferase</keyword>
<feature type="active site" description="Proton acceptor" evidence="10">
    <location>
        <position position="327"/>
    </location>
</feature>
<evidence type="ECO:0000256" key="1">
    <source>
        <dbReference type="ARBA" id="ARBA00005049"/>
    </source>
</evidence>
<comment type="catalytic activity">
    <reaction evidence="9 10">
        <text>5,6-dimethylbenzimidazole + nicotinate beta-D-ribonucleotide = alpha-ribazole 5'-phosphate + nicotinate + H(+)</text>
        <dbReference type="Rhea" id="RHEA:11196"/>
        <dbReference type="ChEBI" id="CHEBI:15378"/>
        <dbReference type="ChEBI" id="CHEBI:15890"/>
        <dbReference type="ChEBI" id="CHEBI:32544"/>
        <dbReference type="ChEBI" id="CHEBI:57502"/>
        <dbReference type="ChEBI" id="CHEBI:57918"/>
        <dbReference type="EC" id="2.4.2.21"/>
    </reaction>
</comment>